<keyword evidence="2" id="KW-0812">Transmembrane</keyword>
<evidence type="ECO:0000256" key="2">
    <source>
        <dbReference type="SAM" id="Phobius"/>
    </source>
</evidence>
<comment type="caution">
    <text evidence="3">The sequence shown here is derived from an EMBL/GenBank/DDBJ whole genome shotgun (WGS) entry which is preliminary data.</text>
</comment>
<keyword evidence="2" id="KW-0472">Membrane</keyword>
<reference evidence="3 4" key="1">
    <citation type="journal article" date="2016" name="Nat. Commun.">
        <title>Extremotolerant tardigrade genome and improved radiotolerance of human cultured cells by tardigrade-unique protein.</title>
        <authorList>
            <person name="Hashimoto T."/>
            <person name="Horikawa D.D."/>
            <person name="Saito Y."/>
            <person name="Kuwahara H."/>
            <person name="Kozuka-Hata H."/>
            <person name="Shin-I T."/>
            <person name="Minakuchi Y."/>
            <person name="Ohishi K."/>
            <person name="Motoyama A."/>
            <person name="Aizu T."/>
            <person name="Enomoto A."/>
            <person name="Kondo K."/>
            <person name="Tanaka S."/>
            <person name="Hara Y."/>
            <person name="Koshikawa S."/>
            <person name="Sagara H."/>
            <person name="Miura T."/>
            <person name="Yokobori S."/>
            <person name="Miyagawa K."/>
            <person name="Suzuki Y."/>
            <person name="Kubo T."/>
            <person name="Oyama M."/>
            <person name="Kohara Y."/>
            <person name="Fujiyama A."/>
            <person name="Arakawa K."/>
            <person name="Katayama T."/>
            <person name="Toyoda A."/>
            <person name="Kunieda T."/>
        </authorList>
    </citation>
    <scope>NUCLEOTIDE SEQUENCE [LARGE SCALE GENOMIC DNA]</scope>
    <source>
        <strain evidence="3 4">YOKOZUNA-1</strain>
    </source>
</reference>
<dbReference type="Proteomes" id="UP000186922">
    <property type="component" value="Unassembled WGS sequence"/>
</dbReference>
<organism evidence="3 4">
    <name type="scientific">Ramazzottius varieornatus</name>
    <name type="common">Water bear</name>
    <name type="synonym">Tardigrade</name>
    <dbReference type="NCBI Taxonomy" id="947166"/>
    <lineage>
        <taxon>Eukaryota</taxon>
        <taxon>Metazoa</taxon>
        <taxon>Ecdysozoa</taxon>
        <taxon>Tardigrada</taxon>
        <taxon>Eutardigrada</taxon>
        <taxon>Parachela</taxon>
        <taxon>Hypsibioidea</taxon>
        <taxon>Ramazzottiidae</taxon>
        <taxon>Ramazzottius</taxon>
    </lineage>
</organism>
<evidence type="ECO:0000256" key="1">
    <source>
        <dbReference type="SAM" id="MobiDB-lite"/>
    </source>
</evidence>
<protein>
    <submittedName>
        <fullName evidence="3">Uncharacterized protein</fullName>
    </submittedName>
</protein>
<feature type="transmembrane region" description="Helical" evidence="2">
    <location>
        <begin position="6"/>
        <end position="23"/>
    </location>
</feature>
<accession>A0A1D1V9L9</accession>
<feature type="region of interest" description="Disordered" evidence="1">
    <location>
        <begin position="69"/>
        <end position="118"/>
    </location>
</feature>
<keyword evidence="4" id="KW-1185">Reference proteome</keyword>
<evidence type="ECO:0000313" key="3">
    <source>
        <dbReference type="EMBL" id="GAU96377.1"/>
    </source>
</evidence>
<proteinExistence type="predicted"/>
<sequence>MIRHNIYIFHVVVIVLYRLSFVSRPKSYLKPMKPLQKSSTLVRITPTKPGVFKEGSTYRLAGRFLRKMHPDHGTAARSDQLTGRATEERLPDYPPGRCPAETSPLHHRWSSQGSTDRR</sequence>
<dbReference type="AlphaFoldDB" id="A0A1D1V9L9"/>
<dbReference type="EMBL" id="BDGG01000003">
    <property type="protein sequence ID" value="GAU96377.1"/>
    <property type="molecule type" value="Genomic_DNA"/>
</dbReference>
<keyword evidence="2" id="KW-1133">Transmembrane helix</keyword>
<name>A0A1D1V9L9_RAMVA</name>
<gene>
    <name evidence="3" type="primary">RvY_07832-1</name>
    <name evidence="3" type="synonym">RvY_07832.1</name>
    <name evidence="3" type="ORF">RvY_07832</name>
</gene>
<evidence type="ECO:0000313" key="4">
    <source>
        <dbReference type="Proteomes" id="UP000186922"/>
    </source>
</evidence>